<dbReference type="InterPro" id="IPR018337">
    <property type="entry name" value="Cell_wall/Cho-bd_repeat"/>
</dbReference>
<keyword evidence="5" id="KW-0378">Hydrolase</keyword>
<accession>A0A4V6HR33</accession>
<dbReference type="Pfam" id="PF19127">
    <property type="entry name" value="Choline_bind_3"/>
    <property type="match status" value="1"/>
</dbReference>
<dbReference type="GO" id="GO:0008745">
    <property type="term" value="F:N-acetylmuramoyl-L-alanine amidase activity"/>
    <property type="evidence" value="ECO:0007669"/>
    <property type="project" value="UniProtKB-EC"/>
</dbReference>
<dbReference type="STRING" id="180332.GCA_000797495_03218"/>
<dbReference type="OrthoDB" id="1976592at2"/>
<name>A0A4V6HR33_9FIRM</name>
<dbReference type="EC" id="3.5.1.28" evidence="5"/>
<evidence type="ECO:0000256" key="2">
    <source>
        <dbReference type="PROSITE-ProRule" id="PRU00591"/>
    </source>
</evidence>
<protein>
    <submittedName>
        <fullName evidence="5">Autolysin</fullName>
        <ecNumber evidence="5">3.5.1.28</ecNumber>
    </submittedName>
</protein>
<dbReference type="AlphaFoldDB" id="A0A4V6HR33"/>
<dbReference type="Proteomes" id="UP000306509">
    <property type="component" value="Unassembled WGS sequence"/>
</dbReference>
<evidence type="ECO:0000313" key="6">
    <source>
        <dbReference type="Proteomes" id="UP000306509"/>
    </source>
</evidence>
<reference evidence="5 6" key="1">
    <citation type="journal article" date="2019" name="Anaerobe">
        <title>Detection of Robinsoniella peoriensis in multiple bone samples of a trauma patient.</title>
        <authorList>
            <person name="Schrottner P."/>
            <person name="Hartwich K."/>
            <person name="Bunk B."/>
            <person name="Schober I."/>
            <person name="Helbig S."/>
            <person name="Rudolph W.W."/>
            <person name="Gunzer F."/>
        </authorList>
    </citation>
    <scope>NUCLEOTIDE SEQUENCE [LARGE SCALE GENOMIC DNA]</scope>
    <source>
        <strain evidence="5 6">DSM 106044</strain>
    </source>
</reference>
<evidence type="ECO:0000313" key="5">
    <source>
        <dbReference type="EMBL" id="TLC97507.1"/>
    </source>
</evidence>
<dbReference type="EMBL" id="QGQD01000120">
    <property type="protein sequence ID" value="TLC97507.1"/>
    <property type="molecule type" value="Genomic_DNA"/>
</dbReference>
<dbReference type="InterPro" id="IPR036514">
    <property type="entry name" value="SGNH_hydro_sf"/>
</dbReference>
<feature type="repeat" description="Cell wall-binding" evidence="2">
    <location>
        <begin position="66"/>
        <end position="85"/>
    </location>
</feature>
<proteinExistence type="predicted"/>
<organism evidence="5 6">
    <name type="scientific">Robinsoniella peoriensis</name>
    <dbReference type="NCBI Taxonomy" id="180332"/>
    <lineage>
        <taxon>Bacteria</taxon>
        <taxon>Bacillati</taxon>
        <taxon>Bacillota</taxon>
        <taxon>Clostridia</taxon>
        <taxon>Lachnospirales</taxon>
        <taxon>Lachnospiraceae</taxon>
        <taxon>Robinsoniella</taxon>
    </lineage>
</organism>
<dbReference type="Pfam" id="PF01473">
    <property type="entry name" value="Choline_bind_1"/>
    <property type="match status" value="2"/>
</dbReference>
<dbReference type="Gene3D" id="2.10.270.10">
    <property type="entry name" value="Cholin Binding"/>
    <property type="match status" value="1"/>
</dbReference>
<dbReference type="SUPFAM" id="SSF69360">
    <property type="entry name" value="Cell wall binding repeat"/>
    <property type="match status" value="1"/>
</dbReference>
<feature type="region of interest" description="Disordered" evidence="3">
    <location>
        <begin position="186"/>
        <end position="218"/>
    </location>
</feature>
<feature type="signal peptide" evidence="4">
    <location>
        <begin position="1"/>
        <end position="30"/>
    </location>
</feature>
<feature type="compositionally biased region" description="Polar residues" evidence="3">
    <location>
        <begin position="195"/>
        <end position="218"/>
    </location>
</feature>
<keyword evidence="1" id="KW-0677">Repeat</keyword>
<gene>
    <name evidence="5" type="primary">lytA_3</name>
    <name evidence="5" type="ORF">DSM106044_05708</name>
</gene>
<dbReference type="Gene3D" id="3.40.50.1110">
    <property type="entry name" value="SGNH hydrolase"/>
    <property type="match status" value="1"/>
</dbReference>
<keyword evidence="6" id="KW-1185">Reference proteome</keyword>
<keyword evidence="4" id="KW-0732">Signal</keyword>
<dbReference type="RefSeq" id="WP_070041134.1">
    <property type="nucleotide sequence ID" value="NZ_CABMJZ010000053.1"/>
</dbReference>
<evidence type="ECO:0000256" key="1">
    <source>
        <dbReference type="ARBA" id="ARBA00022737"/>
    </source>
</evidence>
<dbReference type="SUPFAM" id="SSF52266">
    <property type="entry name" value="SGNH hydrolase"/>
    <property type="match status" value="1"/>
</dbReference>
<comment type="caution">
    <text evidence="5">The sequence shown here is derived from an EMBL/GenBank/DDBJ whole genome shotgun (WGS) entry which is preliminary data.</text>
</comment>
<dbReference type="PROSITE" id="PS51170">
    <property type="entry name" value="CW"/>
    <property type="match status" value="1"/>
</dbReference>
<evidence type="ECO:0000256" key="4">
    <source>
        <dbReference type="SAM" id="SignalP"/>
    </source>
</evidence>
<sequence length="391" mass="43916" precursor="true">MKKIKISVVILTLALIFGLAGSVTSIKAEAAVNVVKKAKTVKSTSGSWKQNYIGRWFQYKNGTYPKNKWIKIKNKIYYFDKSGYVTTGWKYYKKSYYYLNETGSKKGALVRGWKTINGKRYYLSKTTGAMYTGWHTIGGKKYYFDKKSSNLGAMVKKRWVNGRYLQKDGTMAVNCKAGKYYVGADGKKTKAPQEPENQNPGNGNSGQTNQGPNDNAGSSGVKQYNTYVFVGDSRTVGMENVIGSKDGNAQYIAKVGEGYNWLMSSGLTQLKKKLDFNPYVKVVFNLGVNDCASNTVLQYINVYQELIASYPNTKFYMMSVNPVNDKVASSVGYLIKNKHITPFNMQLKAAFPNLYIDTYTYLKTNGFGTADGVHYDNDTYQAIYDYTMSHT</sequence>
<feature type="chain" id="PRO_5020427473" evidence="4">
    <location>
        <begin position="31"/>
        <end position="391"/>
    </location>
</feature>
<evidence type="ECO:0000256" key="3">
    <source>
        <dbReference type="SAM" id="MobiDB-lite"/>
    </source>
</evidence>